<proteinExistence type="predicted"/>
<dbReference type="Proteomes" id="UP001501556">
    <property type="component" value="Unassembled WGS sequence"/>
</dbReference>
<keyword evidence="1" id="KW-0175">Coiled coil</keyword>
<gene>
    <name evidence="2" type="ORF">GCM10022407_26550</name>
</gene>
<sequence>MCDFVNFRNKAREAFSTLIVSVLMFEKGSGRGGEVTYYRVKVAGPAIGPDPLSATAASAQDAIDALIRQVGEARRQVSEARQQQQLSRRALAYA</sequence>
<accession>A0ABP7QF01</accession>
<reference evidence="3" key="1">
    <citation type="journal article" date="2019" name="Int. J. Syst. Evol. Microbiol.">
        <title>The Global Catalogue of Microorganisms (GCM) 10K type strain sequencing project: providing services to taxonomists for standard genome sequencing and annotation.</title>
        <authorList>
            <consortium name="The Broad Institute Genomics Platform"/>
            <consortium name="The Broad Institute Genome Sequencing Center for Infectious Disease"/>
            <person name="Wu L."/>
            <person name="Ma J."/>
        </authorList>
    </citation>
    <scope>NUCLEOTIDE SEQUENCE [LARGE SCALE GENOMIC DNA]</scope>
    <source>
        <strain evidence="3">JCM 17217</strain>
    </source>
</reference>
<organism evidence="2 3">
    <name type="scientific">Hymenobacter antarcticus</name>
    <dbReference type="NCBI Taxonomy" id="486270"/>
    <lineage>
        <taxon>Bacteria</taxon>
        <taxon>Pseudomonadati</taxon>
        <taxon>Bacteroidota</taxon>
        <taxon>Cytophagia</taxon>
        <taxon>Cytophagales</taxon>
        <taxon>Hymenobacteraceae</taxon>
        <taxon>Hymenobacter</taxon>
    </lineage>
</organism>
<name>A0ABP7QF01_9BACT</name>
<feature type="coiled-coil region" evidence="1">
    <location>
        <begin position="56"/>
        <end position="83"/>
    </location>
</feature>
<protein>
    <submittedName>
        <fullName evidence="2">Uncharacterized protein</fullName>
    </submittedName>
</protein>
<evidence type="ECO:0000313" key="2">
    <source>
        <dbReference type="EMBL" id="GAA3980009.1"/>
    </source>
</evidence>
<evidence type="ECO:0000256" key="1">
    <source>
        <dbReference type="SAM" id="Coils"/>
    </source>
</evidence>
<keyword evidence="3" id="KW-1185">Reference proteome</keyword>
<dbReference type="EMBL" id="BAABDI010000018">
    <property type="protein sequence ID" value="GAA3980009.1"/>
    <property type="molecule type" value="Genomic_DNA"/>
</dbReference>
<comment type="caution">
    <text evidence="2">The sequence shown here is derived from an EMBL/GenBank/DDBJ whole genome shotgun (WGS) entry which is preliminary data.</text>
</comment>
<evidence type="ECO:0000313" key="3">
    <source>
        <dbReference type="Proteomes" id="UP001501556"/>
    </source>
</evidence>
<dbReference type="RefSeq" id="WP_345125150.1">
    <property type="nucleotide sequence ID" value="NZ_BAABDI010000018.1"/>
</dbReference>